<dbReference type="EMBL" id="EAAA01002052">
    <property type="status" value="NOT_ANNOTATED_CDS"/>
    <property type="molecule type" value="Genomic_DNA"/>
</dbReference>
<dbReference type="GeneID" id="100175259"/>
<dbReference type="GO" id="GO:0016020">
    <property type="term" value="C:membrane"/>
    <property type="evidence" value="ECO:0007669"/>
    <property type="project" value="UniProtKB-SubCell"/>
</dbReference>
<dbReference type="SUPFAM" id="SSF103481">
    <property type="entry name" value="Multidrug resistance efflux transporter EmrE"/>
    <property type="match status" value="2"/>
</dbReference>
<feature type="transmembrane region" description="Helical" evidence="7">
    <location>
        <begin position="191"/>
        <end position="210"/>
    </location>
</feature>
<sequence>MNDSLSKRNIYRNVRKIALLCVAWYSLSALGNIIGKVVLTDFPFPTTVSLSHSAAVILLLGPVLNKWKIPPRIPIKKRYYFYVIIPLAIGKVLASVSSQISIYKVPLSYSHTVKASMPIFTVLLTRCLFNQKQSWQVYFSLLPIVCGIAVATITELSFNLIGLFTSLFATVNFSLQNIYSKKVMQDTRIHHLHLLQLLGYLSFILTIPVWLFTDVRQWFAQENQINRTKMYQPFTIFLLLCLDAVCNFGQNMVAFTVVSLISPLSYSVANATKRIVVISASLVALRNPVTLTNIAGMLVAIAGVLCYNKAKYNEVKRKLMKTAAPTSDVTVNGQPKHDVIINHKKMFNHAPRMHLFNSSKYHEV</sequence>
<dbReference type="KEGG" id="cin:100175259"/>
<protein>
    <submittedName>
        <fullName evidence="9">Solute carrier family 35 member E1 homolog</fullName>
    </submittedName>
</protein>
<dbReference type="GeneTree" id="ENSGT00940000159007"/>
<dbReference type="OMA" id="FWYTVSS"/>
<feature type="transmembrane region" description="Helical" evidence="7">
    <location>
        <begin position="230"/>
        <end position="246"/>
    </location>
</feature>
<dbReference type="Ensembl" id="ENSCINT00000015352.3">
    <property type="protein sequence ID" value="ENSCINP00000015352.3"/>
    <property type="gene ID" value="ENSCING00000007485.3"/>
</dbReference>
<organism evidence="9 10">
    <name type="scientific">Ciona intestinalis</name>
    <name type="common">Transparent sea squirt</name>
    <name type="synonym">Ascidia intestinalis</name>
    <dbReference type="NCBI Taxonomy" id="7719"/>
    <lineage>
        <taxon>Eukaryota</taxon>
        <taxon>Metazoa</taxon>
        <taxon>Chordata</taxon>
        <taxon>Tunicata</taxon>
        <taxon>Ascidiacea</taxon>
        <taxon>Phlebobranchia</taxon>
        <taxon>Cionidae</taxon>
        <taxon>Ciona</taxon>
    </lineage>
</organism>
<keyword evidence="2 7" id="KW-0812">Transmembrane</keyword>
<evidence type="ECO:0000256" key="7">
    <source>
        <dbReference type="SAM" id="Phobius"/>
    </source>
</evidence>
<dbReference type="GO" id="GO:0055085">
    <property type="term" value="P:transmembrane transport"/>
    <property type="evidence" value="ECO:0000318"/>
    <property type="project" value="GO_Central"/>
</dbReference>
<dbReference type="InterPro" id="IPR050186">
    <property type="entry name" value="TPT_transporter"/>
</dbReference>
<dbReference type="GO" id="GO:0005794">
    <property type="term" value="C:Golgi apparatus"/>
    <property type="evidence" value="ECO:0000318"/>
    <property type="project" value="GO_Central"/>
</dbReference>
<keyword evidence="3 7" id="KW-1133">Transmembrane helix</keyword>
<dbReference type="InterPro" id="IPR037185">
    <property type="entry name" value="EmrE-like"/>
</dbReference>
<dbReference type="RefSeq" id="XP_002119354.1">
    <property type="nucleotide sequence ID" value="XM_002119318.4"/>
</dbReference>
<evidence type="ECO:0000313" key="9">
    <source>
        <dbReference type="Ensembl" id="ENSCINP00000015352.3"/>
    </source>
</evidence>
<evidence type="ECO:0000256" key="5">
    <source>
        <dbReference type="ARBA" id="ARBA00093767"/>
    </source>
</evidence>
<feature type="transmembrane region" description="Helical" evidence="7">
    <location>
        <begin position="160"/>
        <end position="179"/>
    </location>
</feature>
<evidence type="ECO:0000256" key="2">
    <source>
        <dbReference type="ARBA" id="ARBA00022692"/>
    </source>
</evidence>
<dbReference type="InterPro" id="IPR004853">
    <property type="entry name" value="Sugar_P_trans_dom"/>
</dbReference>
<reference evidence="9" key="3">
    <citation type="submission" date="2025-08" db="UniProtKB">
        <authorList>
            <consortium name="Ensembl"/>
        </authorList>
    </citation>
    <scope>IDENTIFICATION</scope>
</reference>
<comment type="function">
    <text evidence="5">Putative transporter.</text>
</comment>
<evidence type="ECO:0000259" key="8">
    <source>
        <dbReference type="Pfam" id="PF03151"/>
    </source>
</evidence>
<accession>A0A1W2VZN4</accession>
<dbReference type="FunCoup" id="F6XWH9">
    <property type="interactions" value="120"/>
</dbReference>
<evidence type="ECO:0000256" key="6">
    <source>
        <dbReference type="ARBA" id="ARBA00093775"/>
    </source>
</evidence>
<reference evidence="9" key="2">
    <citation type="journal article" date="2008" name="Genome Biol.">
        <title>Improved genome assembly and evidence-based global gene model set for the chordate Ciona intestinalis: new insight into intron and operon populations.</title>
        <authorList>
            <person name="Satou Y."/>
            <person name="Mineta K."/>
            <person name="Ogasawara M."/>
            <person name="Sasakura Y."/>
            <person name="Shoguchi E."/>
            <person name="Ueno K."/>
            <person name="Yamada L."/>
            <person name="Matsumoto J."/>
            <person name="Wasserscheid J."/>
            <person name="Dewar K."/>
            <person name="Wiley G.B."/>
            <person name="Macmil S.L."/>
            <person name="Roe B.A."/>
            <person name="Zeller R.W."/>
            <person name="Hastings K.E."/>
            <person name="Lemaire P."/>
            <person name="Lindquist E."/>
            <person name="Endo T."/>
            <person name="Hotta K."/>
            <person name="Inaba K."/>
        </authorList>
    </citation>
    <scope>NUCLEOTIDE SEQUENCE [LARGE SCALE GENOMIC DNA]</scope>
    <source>
        <strain evidence="9">wild type</strain>
    </source>
</reference>
<feature type="domain" description="Sugar phosphate transporter" evidence="8">
    <location>
        <begin position="16"/>
        <end position="308"/>
    </location>
</feature>
<accession>F6XWH9</accession>
<reference evidence="10" key="1">
    <citation type="journal article" date="2002" name="Science">
        <title>The draft genome of Ciona intestinalis: insights into chordate and vertebrate origins.</title>
        <authorList>
            <person name="Dehal P."/>
            <person name="Satou Y."/>
            <person name="Campbell R.K."/>
            <person name="Chapman J."/>
            <person name="Degnan B."/>
            <person name="De Tomaso A."/>
            <person name="Davidson B."/>
            <person name="Di Gregorio A."/>
            <person name="Gelpke M."/>
            <person name="Goodstein D.M."/>
            <person name="Harafuji N."/>
            <person name="Hastings K.E."/>
            <person name="Ho I."/>
            <person name="Hotta K."/>
            <person name="Huang W."/>
            <person name="Kawashima T."/>
            <person name="Lemaire P."/>
            <person name="Martinez D."/>
            <person name="Meinertzhagen I.A."/>
            <person name="Necula S."/>
            <person name="Nonaka M."/>
            <person name="Putnam N."/>
            <person name="Rash S."/>
            <person name="Saiga H."/>
            <person name="Satake M."/>
            <person name="Terry A."/>
            <person name="Yamada L."/>
            <person name="Wang H.G."/>
            <person name="Awazu S."/>
            <person name="Azumi K."/>
            <person name="Boore J."/>
            <person name="Branno M."/>
            <person name="Chin-Bow S."/>
            <person name="DeSantis R."/>
            <person name="Doyle S."/>
            <person name="Francino P."/>
            <person name="Keys D.N."/>
            <person name="Haga S."/>
            <person name="Hayashi H."/>
            <person name="Hino K."/>
            <person name="Imai K.S."/>
            <person name="Inaba K."/>
            <person name="Kano S."/>
            <person name="Kobayashi K."/>
            <person name="Kobayashi M."/>
            <person name="Lee B.I."/>
            <person name="Makabe K.W."/>
            <person name="Manohar C."/>
            <person name="Matassi G."/>
            <person name="Medina M."/>
            <person name="Mochizuki Y."/>
            <person name="Mount S."/>
            <person name="Morishita T."/>
            <person name="Miura S."/>
            <person name="Nakayama A."/>
            <person name="Nishizaka S."/>
            <person name="Nomoto H."/>
            <person name="Ohta F."/>
            <person name="Oishi K."/>
            <person name="Rigoutsos I."/>
            <person name="Sano M."/>
            <person name="Sasaki A."/>
            <person name="Sasakura Y."/>
            <person name="Shoguchi E."/>
            <person name="Shin-i T."/>
            <person name="Spagnuolo A."/>
            <person name="Stainier D."/>
            <person name="Suzuki M.M."/>
            <person name="Tassy O."/>
            <person name="Takatori N."/>
            <person name="Tokuoka M."/>
            <person name="Yagi K."/>
            <person name="Yoshizaki F."/>
            <person name="Wada S."/>
            <person name="Zhang C."/>
            <person name="Hyatt P.D."/>
            <person name="Larimer F."/>
            <person name="Detter C."/>
            <person name="Doggett N."/>
            <person name="Glavina T."/>
            <person name="Hawkins T."/>
            <person name="Richardson P."/>
            <person name="Lucas S."/>
            <person name="Kohara Y."/>
            <person name="Levine M."/>
            <person name="Satoh N."/>
            <person name="Rokhsar D.S."/>
        </authorList>
    </citation>
    <scope>NUCLEOTIDE SEQUENCE [LARGE SCALE GENOMIC DNA]</scope>
</reference>
<comment type="subcellular location">
    <subcellularLocation>
        <location evidence="1">Membrane</location>
        <topology evidence="1">Multi-pass membrane protein</topology>
    </subcellularLocation>
</comment>
<feature type="transmembrane region" description="Helical" evidence="7">
    <location>
        <begin position="289"/>
        <end position="308"/>
    </location>
</feature>
<keyword evidence="10" id="KW-1185">Reference proteome</keyword>
<keyword evidence="4 7" id="KW-0472">Membrane</keyword>
<dbReference type="HOGENOM" id="CLU_019048_1_0_1"/>
<gene>
    <name evidence="9" type="primary">LOC100175259</name>
</gene>
<evidence type="ECO:0000313" key="10">
    <source>
        <dbReference type="Proteomes" id="UP000008144"/>
    </source>
</evidence>
<evidence type="ECO:0000256" key="3">
    <source>
        <dbReference type="ARBA" id="ARBA00022989"/>
    </source>
</evidence>
<comment type="similarity">
    <text evidence="6">Belongs to the TPT transporter family. SLC35E subfamily.</text>
</comment>
<evidence type="ECO:0000256" key="4">
    <source>
        <dbReference type="ARBA" id="ARBA00023136"/>
    </source>
</evidence>
<feature type="transmembrane region" description="Helical" evidence="7">
    <location>
        <begin position="47"/>
        <end position="67"/>
    </location>
</feature>
<dbReference type="STRING" id="7719.ENSCINP00000015352"/>
<evidence type="ECO:0000256" key="1">
    <source>
        <dbReference type="ARBA" id="ARBA00004141"/>
    </source>
</evidence>
<dbReference type="InParanoid" id="F6XWH9"/>
<feature type="transmembrane region" description="Helical" evidence="7">
    <location>
        <begin position="79"/>
        <end position="103"/>
    </location>
</feature>
<dbReference type="OrthoDB" id="6418713at2759"/>
<reference evidence="9" key="4">
    <citation type="submission" date="2025-09" db="UniProtKB">
        <authorList>
            <consortium name="Ensembl"/>
        </authorList>
    </citation>
    <scope>IDENTIFICATION</scope>
</reference>
<dbReference type="PANTHER" id="PTHR11132">
    <property type="entry name" value="SOLUTE CARRIER FAMILY 35"/>
    <property type="match status" value="1"/>
</dbReference>
<dbReference type="Proteomes" id="UP000008144">
    <property type="component" value="Chromosome 5"/>
</dbReference>
<dbReference type="AlphaFoldDB" id="F6XWH9"/>
<proteinExistence type="inferred from homology"/>
<name>F6XWH9_CIOIN</name>
<dbReference type="GO" id="GO:0015297">
    <property type="term" value="F:antiporter activity"/>
    <property type="evidence" value="ECO:0000318"/>
    <property type="project" value="GO_Central"/>
</dbReference>
<dbReference type="Pfam" id="PF03151">
    <property type="entry name" value="TPT"/>
    <property type="match status" value="1"/>
</dbReference>
<feature type="transmembrane region" description="Helical" evidence="7">
    <location>
        <begin position="136"/>
        <end position="154"/>
    </location>
</feature>